<reference evidence="4" key="1">
    <citation type="submission" date="2025-08" db="UniProtKB">
        <authorList>
            <consortium name="RefSeq"/>
        </authorList>
    </citation>
    <scope>IDENTIFICATION</scope>
</reference>
<evidence type="ECO:0000256" key="1">
    <source>
        <dbReference type="RuleBase" id="RU000411"/>
    </source>
</evidence>
<dbReference type="InterPro" id="IPR036186">
    <property type="entry name" value="Serpin_sf"/>
</dbReference>
<dbReference type="GeneID" id="107116253"/>
<dbReference type="Gene3D" id="1.10.287.580">
    <property type="entry name" value="Helix hairpin bin"/>
    <property type="match status" value="1"/>
</dbReference>
<name>A0ABM1KIU5_GEKJA</name>
<dbReference type="Proteomes" id="UP000694871">
    <property type="component" value="Unplaced"/>
</dbReference>
<dbReference type="InterPro" id="IPR042185">
    <property type="entry name" value="Serpin_sf_2"/>
</dbReference>
<proteinExistence type="inferred from homology"/>
<comment type="similarity">
    <text evidence="1">Belongs to the serpin family.</text>
</comment>
<dbReference type="InterPro" id="IPR042178">
    <property type="entry name" value="Serpin_sf_1"/>
</dbReference>
<dbReference type="SUPFAM" id="SSF56574">
    <property type="entry name" value="Serpins"/>
    <property type="match status" value="1"/>
</dbReference>
<dbReference type="InterPro" id="IPR023796">
    <property type="entry name" value="Serpin_dom"/>
</dbReference>
<dbReference type="Gene3D" id="3.30.497.10">
    <property type="entry name" value="Antithrombin, subunit I, domain 2"/>
    <property type="match status" value="1"/>
</dbReference>
<dbReference type="Pfam" id="PF00079">
    <property type="entry name" value="Serpin"/>
    <property type="match status" value="1"/>
</dbReference>
<dbReference type="RefSeq" id="XP_015273632.1">
    <property type="nucleotide sequence ID" value="XM_015418146.1"/>
</dbReference>
<gene>
    <name evidence="4" type="primary">SERPINI2</name>
</gene>
<sequence length="415" mass="46373">MTRFAVDLYRVLCLSQRSENILYSPLGAASTLGMVHLGAKGKAQNEISRLLDLKNDAREGFAPLQTLFSITSKRKEFTFNLANALYLQEGFMVKEQYLHSNKEFFQTAVKLVNFQDTKASAEAISTWVENKTDGQIKNFISSDDLGPLTRLVLANAIYFKGNWKQEFKAESTILMDFTKSDGSVINIPMMHLQLKTRLGHFSDRNVSYQVLELPYEGEEFSLVLILPAEDVPIGEVENLITVELIKDWFARMEEDDEVEISLPRFKIEQKLDLKETLQALDVIEIFNNGCDLSGLTDSADVHISQAIQKVCIEVNENGSEAAASTVELARNLLSPMKLADASFEDIIKKLHDTGGDSGSPPLSDMSITPSPLMIWNFPSQLDGQFDPHMDATRNGTLGSAAHSPCCQYFHLHKAH</sequence>
<feature type="domain" description="Serpin" evidence="2">
    <location>
        <begin position="6"/>
        <end position="335"/>
    </location>
</feature>
<accession>A0ABM1KIU5</accession>
<dbReference type="PANTHER" id="PTHR11461">
    <property type="entry name" value="SERINE PROTEASE INHIBITOR, SERPIN"/>
    <property type="match status" value="1"/>
</dbReference>
<dbReference type="Gene3D" id="2.30.39.10">
    <property type="entry name" value="Alpha-1-antitrypsin, domain 1"/>
    <property type="match status" value="1"/>
</dbReference>
<evidence type="ECO:0000259" key="2">
    <source>
        <dbReference type="SMART" id="SM00093"/>
    </source>
</evidence>
<evidence type="ECO:0000313" key="3">
    <source>
        <dbReference type="Proteomes" id="UP000694871"/>
    </source>
</evidence>
<dbReference type="SMART" id="SM00093">
    <property type="entry name" value="SERPIN"/>
    <property type="match status" value="1"/>
</dbReference>
<organism evidence="3 4">
    <name type="scientific">Gekko japonicus</name>
    <name type="common">Schlegel's Japanese gecko</name>
    <dbReference type="NCBI Taxonomy" id="146911"/>
    <lineage>
        <taxon>Eukaryota</taxon>
        <taxon>Metazoa</taxon>
        <taxon>Chordata</taxon>
        <taxon>Craniata</taxon>
        <taxon>Vertebrata</taxon>
        <taxon>Euteleostomi</taxon>
        <taxon>Lepidosauria</taxon>
        <taxon>Squamata</taxon>
        <taxon>Bifurcata</taxon>
        <taxon>Gekkota</taxon>
        <taxon>Gekkonidae</taxon>
        <taxon>Gekkoninae</taxon>
        <taxon>Gekko</taxon>
    </lineage>
</organism>
<protein>
    <submittedName>
        <fullName evidence="4">Serpin I2</fullName>
    </submittedName>
</protein>
<evidence type="ECO:0000313" key="4">
    <source>
        <dbReference type="RefSeq" id="XP_015273632.1"/>
    </source>
</evidence>
<keyword evidence="3" id="KW-1185">Reference proteome</keyword>
<dbReference type="PANTHER" id="PTHR11461:SF51">
    <property type="entry name" value="SERPIN I2"/>
    <property type="match status" value="1"/>
</dbReference>
<dbReference type="InterPro" id="IPR000215">
    <property type="entry name" value="Serpin_fam"/>
</dbReference>